<feature type="binding site" evidence="8">
    <location>
        <position position="9"/>
    </location>
    <ligand>
        <name>Mg(2+)</name>
        <dbReference type="ChEBI" id="CHEBI:18420"/>
    </ligand>
</feature>
<keyword evidence="8" id="KW-0963">Cytoplasm</keyword>
<dbReference type="EMBL" id="FMYF01000013">
    <property type="protein sequence ID" value="SDC00036.1"/>
    <property type="molecule type" value="Genomic_DNA"/>
</dbReference>
<evidence type="ECO:0000256" key="5">
    <source>
        <dbReference type="ARBA" id="ARBA00022842"/>
    </source>
</evidence>
<dbReference type="Gene3D" id="3.90.470.20">
    <property type="entry name" value="4'-phosphopantetheinyl transferase domain"/>
    <property type="match status" value="1"/>
</dbReference>
<keyword evidence="3 8" id="KW-0479">Metal-binding</keyword>
<dbReference type="GO" id="GO:0008897">
    <property type="term" value="F:holo-[acyl-carrier-protein] synthase activity"/>
    <property type="evidence" value="ECO:0007669"/>
    <property type="project" value="UniProtKB-UniRule"/>
</dbReference>
<dbReference type="Pfam" id="PF01648">
    <property type="entry name" value="ACPS"/>
    <property type="match status" value="1"/>
</dbReference>
<reference evidence="10 11" key="1">
    <citation type="submission" date="2016-06" db="EMBL/GenBank/DDBJ databases">
        <authorList>
            <person name="Olsen C.W."/>
            <person name="Carey S."/>
            <person name="Hinshaw L."/>
            <person name="Karasin A.I."/>
        </authorList>
    </citation>
    <scope>NUCLEOTIDE SEQUENCE [LARGE SCALE GENOMIC DNA]</scope>
    <source>
        <strain evidence="10 11">LZ-22</strain>
    </source>
</reference>
<accession>A0A1G6I2S5</accession>
<evidence type="ECO:0000256" key="3">
    <source>
        <dbReference type="ARBA" id="ARBA00022723"/>
    </source>
</evidence>
<proteinExistence type="inferred from homology"/>
<evidence type="ECO:0000313" key="11">
    <source>
        <dbReference type="Proteomes" id="UP000199086"/>
    </source>
</evidence>
<evidence type="ECO:0000256" key="4">
    <source>
        <dbReference type="ARBA" id="ARBA00022832"/>
    </source>
</evidence>
<dbReference type="InterPro" id="IPR008278">
    <property type="entry name" value="4-PPantetheinyl_Trfase_dom"/>
</dbReference>
<evidence type="ECO:0000256" key="1">
    <source>
        <dbReference type="ARBA" id="ARBA00022516"/>
    </source>
</evidence>
<comment type="subcellular location">
    <subcellularLocation>
        <location evidence="8">Cytoplasm</location>
    </subcellularLocation>
</comment>
<dbReference type="EC" id="2.7.8.7" evidence="8"/>
<keyword evidence="6 8" id="KW-0443">Lipid metabolism</keyword>
<keyword evidence="4 8" id="KW-0276">Fatty acid metabolism</keyword>
<comment type="similarity">
    <text evidence="8">Belongs to the P-Pant transferase superfamily. AcpS family.</text>
</comment>
<dbReference type="HAMAP" id="MF_00101">
    <property type="entry name" value="AcpS"/>
    <property type="match status" value="1"/>
</dbReference>
<comment type="cofactor">
    <cofactor evidence="8">
        <name>Mg(2+)</name>
        <dbReference type="ChEBI" id="CHEBI:18420"/>
    </cofactor>
</comment>
<evidence type="ECO:0000256" key="2">
    <source>
        <dbReference type="ARBA" id="ARBA00022679"/>
    </source>
</evidence>
<gene>
    <name evidence="8" type="primary">acpS</name>
    <name evidence="10" type="ORF">GA0111570_11397</name>
</gene>
<keyword evidence="5 8" id="KW-0460">Magnesium</keyword>
<dbReference type="GO" id="GO:0000287">
    <property type="term" value="F:magnesium ion binding"/>
    <property type="evidence" value="ECO:0007669"/>
    <property type="project" value="UniProtKB-UniRule"/>
</dbReference>
<dbReference type="NCBIfam" id="NF000832">
    <property type="entry name" value="PRK00070.3-2"/>
    <property type="match status" value="1"/>
</dbReference>
<keyword evidence="2 8" id="KW-0808">Transferase</keyword>
<feature type="binding site" evidence="8">
    <location>
        <position position="51"/>
    </location>
    <ligand>
        <name>Mg(2+)</name>
        <dbReference type="ChEBI" id="CHEBI:18420"/>
    </ligand>
</feature>
<evidence type="ECO:0000259" key="9">
    <source>
        <dbReference type="Pfam" id="PF01648"/>
    </source>
</evidence>
<dbReference type="GO" id="GO:0005737">
    <property type="term" value="C:cytoplasm"/>
    <property type="evidence" value="ECO:0007669"/>
    <property type="project" value="UniProtKB-SubCell"/>
</dbReference>
<dbReference type="InterPro" id="IPR002582">
    <property type="entry name" value="ACPS"/>
</dbReference>
<comment type="function">
    <text evidence="8">Transfers the 4'-phosphopantetheine moiety from coenzyme A to a Ser of acyl-carrier-protein.</text>
</comment>
<evidence type="ECO:0000313" key="10">
    <source>
        <dbReference type="EMBL" id="SDC00036.1"/>
    </source>
</evidence>
<organism evidence="10 11">
    <name type="scientific">Raineyella antarctica</name>
    <dbReference type="NCBI Taxonomy" id="1577474"/>
    <lineage>
        <taxon>Bacteria</taxon>
        <taxon>Bacillati</taxon>
        <taxon>Actinomycetota</taxon>
        <taxon>Actinomycetes</taxon>
        <taxon>Propionibacteriales</taxon>
        <taxon>Propionibacteriaceae</taxon>
        <taxon>Raineyella</taxon>
    </lineage>
</organism>
<keyword evidence="7 8" id="KW-0275">Fatty acid biosynthesis</keyword>
<dbReference type="RefSeq" id="WP_092613432.1">
    <property type="nucleotide sequence ID" value="NZ_FMYF01000013.1"/>
</dbReference>
<dbReference type="NCBIfam" id="TIGR00516">
    <property type="entry name" value="acpS"/>
    <property type="match status" value="1"/>
</dbReference>
<dbReference type="STRING" id="1577474.GA0111570_11397"/>
<dbReference type="NCBIfam" id="TIGR00556">
    <property type="entry name" value="pantethn_trn"/>
    <property type="match status" value="1"/>
</dbReference>
<keyword evidence="1 8" id="KW-0444">Lipid biosynthesis</keyword>
<comment type="catalytic activity">
    <reaction evidence="8">
        <text>apo-[ACP] + CoA = holo-[ACP] + adenosine 3',5'-bisphosphate + H(+)</text>
        <dbReference type="Rhea" id="RHEA:12068"/>
        <dbReference type="Rhea" id="RHEA-COMP:9685"/>
        <dbReference type="Rhea" id="RHEA-COMP:9690"/>
        <dbReference type="ChEBI" id="CHEBI:15378"/>
        <dbReference type="ChEBI" id="CHEBI:29999"/>
        <dbReference type="ChEBI" id="CHEBI:57287"/>
        <dbReference type="ChEBI" id="CHEBI:58343"/>
        <dbReference type="ChEBI" id="CHEBI:64479"/>
        <dbReference type="EC" id="2.7.8.7"/>
    </reaction>
</comment>
<dbReference type="AlphaFoldDB" id="A0A1G6I2S5"/>
<evidence type="ECO:0000256" key="8">
    <source>
        <dbReference type="HAMAP-Rule" id="MF_00101"/>
    </source>
</evidence>
<protein>
    <recommendedName>
        <fullName evidence="8">Holo-[acyl-carrier-protein] synthase</fullName>
        <shortName evidence="8">Holo-ACP synthase</shortName>
        <ecNumber evidence="8">2.7.8.7</ecNumber>
    </recommendedName>
    <alternativeName>
        <fullName evidence="8">4'-phosphopantetheinyl transferase AcpS</fullName>
    </alternativeName>
</protein>
<dbReference type="Proteomes" id="UP000199086">
    <property type="component" value="Unassembled WGS sequence"/>
</dbReference>
<dbReference type="InterPro" id="IPR037143">
    <property type="entry name" value="4-PPantetheinyl_Trfase_dom_sf"/>
</dbReference>
<evidence type="ECO:0000256" key="6">
    <source>
        <dbReference type="ARBA" id="ARBA00023098"/>
    </source>
</evidence>
<dbReference type="InterPro" id="IPR004568">
    <property type="entry name" value="Ppantetheine-prot_Trfase_dom"/>
</dbReference>
<feature type="domain" description="4'-phosphopantetheinyl transferase" evidence="9">
    <location>
        <begin position="5"/>
        <end position="97"/>
    </location>
</feature>
<evidence type="ECO:0000256" key="7">
    <source>
        <dbReference type="ARBA" id="ARBA00023160"/>
    </source>
</evidence>
<keyword evidence="11" id="KW-1185">Reference proteome</keyword>
<dbReference type="GO" id="GO:0006633">
    <property type="term" value="P:fatty acid biosynthetic process"/>
    <property type="evidence" value="ECO:0007669"/>
    <property type="project" value="UniProtKB-UniRule"/>
</dbReference>
<dbReference type="SUPFAM" id="SSF56214">
    <property type="entry name" value="4'-phosphopantetheinyl transferase"/>
    <property type="match status" value="1"/>
</dbReference>
<sequence length="119" mass="12753">MAILGIGVDVCEIARIEEMLLRTPGLVDRLFSEDEARHRPASLAGRFAAKEAFAKALGSPGGLVWRDCEVRKTADGAPYFVTRGTVADLEARLGVTRTHLSMSHDGGIATAFVVCEDGH</sequence>
<dbReference type="OrthoDB" id="517356at2"/>
<name>A0A1G6I2S5_9ACTN</name>